<keyword evidence="2" id="KW-1185">Reference proteome</keyword>
<gene>
    <name evidence="1" type="ORF">BaRGS_00029576</name>
</gene>
<accession>A0ABD0JW79</accession>
<dbReference type="InterPro" id="IPR011735">
    <property type="entry name" value="WlaTC/HtrL_glycosyltransf"/>
</dbReference>
<reference evidence="1 2" key="1">
    <citation type="journal article" date="2023" name="Sci. Data">
        <title>Genome assembly of the Korean intertidal mud-creeper Batillaria attramentaria.</title>
        <authorList>
            <person name="Patra A.K."/>
            <person name="Ho P.T."/>
            <person name="Jun S."/>
            <person name="Lee S.J."/>
            <person name="Kim Y."/>
            <person name="Won Y.J."/>
        </authorList>
    </citation>
    <scope>NUCLEOTIDE SEQUENCE [LARGE SCALE GENOMIC DNA]</scope>
    <source>
        <strain evidence="1">Wonlab-2016</strain>
    </source>
</reference>
<evidence type="ECO:0000313" key="2">
    <source>
        <dbReference type="Proteomes" id="UP001519460"/>
    </source>
</evidence>
<evidence type="ECO:0000313" key="1">
    <source>
        <dbReference type="EMBL" id="KAK7479232.1"/>
    </source>
</evidence>
<protein>
    <submittedName>
        <fullName evidence="1">Uncharacterized protein</fullName>
    </submittedName>
</protein>
<proteinExistence type="predicted"/>
<feature type="non-terminal residue" evidence="1">
    <location>
        <position position="1"/>
    </location>
</feature>
<dbReference type="Proteomes" id="UP001519460">
    <property type="component" value="Unassembled WGS sequence"/>
</dbReference>
<dbReference type="Pfam" id="PF09612">
    <property type="entry name" value="HtrL_YibB"/>
    <property type="match status" value="1"/>
</dbReference>
<dbReference type="EMBL" id="JACVVK020000308">
    <property type="protein sequence ID" value="KAK7479232.1"/>
    <property type="molecule type" value="Genomic_DNA"/>
</dbReference>
<comment type="caution">
    <text evidence="1">The sequence shown here is derived from an EMBL/GenBank/DDBJ whole genome shotgun (WGS) entry which is preliminary data.</text>
</comment>
<sequence length="273" mass="31244">SRTHSSPTFVTALYNIGRVDWPSFKRPFSQYLDRFQHLLALDIHLIVFGDAILKPFVAKHRRHRKAATRFVTKPFAKLPAYKHKLRIECIMDSQRFRENNLILSRPQAFSSDYVILMNSKAALVGEAVRRNPFNTSHFFWIDAGYVAAEHVCDSEDVNDCQIHIPAGTRWRPEPLLSTENLVTFVRLNDPDLFVNVTDLHKLPLESALAGGFFGGSGGVMAYYERLFNKCLLADLAEGTVGEDQRVALNAYWEQPGIFNLVPGRWFDAYRLFH</sequence>
<name>A0ABD0JW79_9CAEN</name>
<dbReference type="AlphaFoldDB" id="A0ABD0JW79"/>
<organism evidence="1 2">
    <name type="scientific">Batillaria attramentaria</name>
    <dbReference type="NCBI Taxonomy" id="370345"/>
    <lineage>
        <taxon>Eukaryota</taxon>
        <taxon>Metazoa</taxon>
        <taxon>Spiralia</taxon>
        <taxon>Lophotrochozoa</taxon>
        <taxon>Mollusca</taxon>
        <taxon>Gastropoda</taxon>
        <taxon>Caenogastropoda</taxon>
        <taxon>Sorbeoconcha</taxon>
        <taxon>Cerithioidea</taxon>
        <taxon>Batillariidae</taxon>
        <taxon>Batillaria</taxon>
    </lineage>
</organism>